<name>A0A2T2P254_CORCC</name>
<proteinExistence type="predicted"/>
<protein>
    <submittedName>
        <fullName evidence="2">Uncharacterized protein</fullName>
    </submittedName>
</protein>
<feature type="compositionally biased region" description="Basic and acidic residues" evidence="1">
    <location>
        <begin position="315"/>
        <end position="329"/>
    </location>
</feature>
<accession>A0A2T2P254</accession>
<reference evidence="2 3" key="1">
    <citation type="journal article" date="2018" name="Front. Microbiol.">
        <title>Genome-Wide Analysis of Corynespora cassiicola Leaf Fall Disease Putative Effectors.</title>
        <authorList>
            <person name="Lopez D."/>
            <person name="Ribeiro S."/>
            <person name="Label P."/>
            <person name="Fumanal B."/>
            <person name="Venisse J.S."/>
            <person name="Kohler A."/>
            <person name="de Oliveira R.R."/>
            <person name="Labutti K."/>
            <person name="Lipzen A."/>
            <person name="Lail K."/>
            <person name="Bauer D."/>
            <person name="Ohm R.A."/>
            <person name="Barry K.W."/>
            <person name="Spatafora J."/>
            <person name="Grigoriev I.V."/>
            <person name="Martin F.M."/>
            <person name="Pujade-Renaud V."/>
        </authorList>
    </citation>
    <scope>NUCLEOTIDE SEQUENCE [LARGE SCALE GENOMIC DNA]</scope>
    <source>
        <strain evidence="2 3">Philippines</strain>
    </source>
</reference>
<dbReference type="STRING" id="1448308.A0A2T2P254"/>
<evidence type="ECO:0000256" key="1">
    <source>
        <dbReference type="SAM" id="MobiDB-lite"/>
    </source>
</evidence>
<dbReference type="EMBL" id="KZ678130">
    <property type="protein sequence ID" value="PSN71754.1"/>
    <property type="molecule type" value="Genomic_DNA"/>
</dbReference>
<dbReference type="Proteomes" id="UP000240883">
    <property type="component" value="Unassembled WGS sequence"/>
</dbReference>
<feature type="region of interest" description="Disordered" evidence="1">
    <location>
        <begin position="304"/>
        <end position="375"/>
    </location>
</feature>
<evidence type="ECO:0000313" key="3">
    <source>
        <dbReference type="Proteomes" id="UP000240883"/>
    </source>
</evidence>
<feature type="compositionally biased region" description="Pro residues" evidence="1">
    <location>
        <begin position="530"/>
        <end position="539"/>
    </location>
</feature>
<keyword evidence="3" id="KW-1185">Reference proteome</keyword>
<sequence length="634" mass="68861">MVVLTSRELLVQLGVQPLADTVTAKIVRQRSRNASRLSSEAETKLKAGQILQEKRVPFPGDTDNFSVNFMGDAMFQQVMVTGHLRDGGHLWDVEDDAIENVSAGREPPGSRATSGAIPSQTGNGQSVSRSKALVLNVHLQDKAFFDLRSNPCQLMIDVFFNGQLSSCTLVNYRDRSGARTTQQVFAGFRVASMAERPWIILEPGKSGQANSNIGSVPQRWNQIRNALFQESEERGFNDNGEKRPSGLFIEALATMQMPDAVMDMQSHGRRFGVIDVVITIGQGSKVTQRVKYLTTPQRLLDKRYTSSGLHHVKRDNRPQDTDREPRSDSIELEVGSEQDAEGETDNELASPVLPSFPPHPSSELSPHPALFSLSEPTTSPTALRFGSLMLPSFGSASSAPSPGDTYAQSVGINSRRVDGGLSLNAGVAPTPTGPLRSLDHAQGIESSFNSNYPYNQSANMLNTPGNQISTGSSAGQALSAISSNISTSAQRIASRLVPAGQGRQNASRMTYDESPLDLRLPLDNRAPSIPRGPRPYDMPPPPPAGLLPPIGYFSVTSINNKKENANPLPARQSARSMKNLLADTTGNPPLNQDCVIRFAESKPGEEVLRQFKNEHPGLFEEDFVVCGMRFFVPG</sequence>
<evidence type="ECO:0000313" key="2">
    <source>
        <dbReference type="EMBL" id="PSN71754.1"/>
    </source>
</evidence>
<dbReference type="AlphaFoldDB" id="A0A2T2P254"/>
<feature type="compositionally biased region" description="Acidic residues" evidence="1">
    <location>
        <begin position="330"/>
        <end position="346"/>
    </location>
</feature>
<feature type="region of interest" description="Disordered" evidence="1">
    <location>
        <begin position="518"/>
        <end position="539"/>
    </location>
</feature>
<gene>
    <name evidence="2" type="ORF">BS50DRAFT_235360</name>
</gene>
<feature type="region of interest" description="Disordered" evidence="1">
    <location>
        <begin position="101"/>
        <end position="125"/>
    </location>
</feature>
<feature type="compositionally biased region" description="Polar residues" evidence="1">
    <location>
        <begin position="111"/>
        <end position="125"/>
    </location>
</feature>
<dbReference type="OrthoDB" id="3556832at2759"/>
<organism evidence="2 3">
    <name type="scientific">Corynespora cassiicola Philippines</name>
    <dbReference type="NCBI Taxonomy" id="1448308"/>
    <lineage>
        <taxon>Eukaryota</taxon>
        <taxon>Fungi</taxon>
        <taxon>Dikarya</taxon>
        <taxon>Ascomycota</taxon>
        <taxon>Pezizomycotina</taxon>
        <taxon>Dothideomycetes</taxon>
        <taxon>Pleosporomycetidae</taxon>
        <taxon>Pleosporales</taxon>
        <taxon>Corynesporascaceae</taxon>
        <taxon>Corynespora</taxon>
    </lineage>
</organism>